<sequence>MTLIELIRSLAPTQLEALAERSGTSVGNLKQIAYGYRLAGPGLAINLDRESGRAVTCEELRPDIDWAYLRNSSASSEQSAA</sequence>
<dbReference type="Proteomes" id="UP000297555">
    <property type="component" value="Unassembled WGS sequence"/>
</dbReference>
<evidence type="ECO:0008006" key="3">
    <source>
        <dbReference type="Google" id="ProtNLM"/>
    </source>
</evidence>
<dbReference type="EMBL" id="SPDQ01000011">
    <property type="protein sequence ID" value="TFH81786.1"/>
    <property type="molecule type" value="Genomic_DNA"/>
</dbReference>
<comment type="caution">
    <text evidence="1">The sequence shown here is derived from an EMBL/GenBank/DDBJ whole genome shotgun (WGS) entry which is preliminary data.</text>
</comment>
<name>A0A4Y8VN40_9PSED</name>
<dbReference type="GO" id="GO:0003677">
    <property type="term" value="F:DNA binding"/>
    <property type="evidence" value="ECO:0007669"/>
    <property type="project" value="InterPro"/>
</dbReference>
<organism evidence="1 2">
    <name type="scientific">Pseudomonas kribbensis</name>
    <dbReference type="NCBI Taxonomy" id="1628086"/>
    <lineage>
        <taxon>Bacteria</taxon>
        <taxon>Pseudomonadati</taxon>
        <taxon>Pseudomonadota</taxon>
        <taxon>Gammaproteobacteria</taxon>
        <taxon>Pseudomonadales</taxon>
        <taxon>Pseudomonadaceae</taxon>
        <taxon>Pseudomonas</taxon>
    </lineage>
</organism>
<reference evidence="1 2" key="1">
    <citation type="submission" date="2019-03" db="EMBL/GenBank/DDBJ databases">
        <title>Draft genome sequence of humic substances-degrading Pseudomonas kribbensis CHA-19 from forest soil.</title>
        <authorList>
            <person name="Kim D."/>
        </authorList>
    </citation>
    <scope>NUCLEOTIDE SEQUENCE [LARGE SCALE GENOMIC DNA]</scope>
    <source>
        <strain evidence="1 2">CHA-19</strain>
    </source>
</reference>
<dbReference type="InterPro" id="IPR010982">
    <property type="entry name" value="Lambda_DNA-bd_dom_sf"/>
</dbReference>
<evidence type="ECO:0000313" key="2">
    <source>
        <dbReference type="Proteomes" id="UP000297555"/>
    </source>
</evidence>
<dbReference type="OrthoDB" id="6446140at2"/>
<evidence type="ECO:0000313" key="1">
    <source>
        <dbReference type="EMBL" id="TFH81786.1"/>
    </source>
</evidence>
<dbReference type="AlphaFoldDB" id="A0A4Y8VN40"/>
<protein>
    <recommendedName>
        <fullName evidence="3">Helix-turn-helix domain-containing protein</fullName>
    </recommendedName>
</protein>
<accession>A0A4Y8VN40</accession>
<gene>
    <name evidence="1" type="ORF">E4J90_09405</name>
</gene>
<proteinExistence type="predicted"/>
<dbReference type="Gene3D" id="1.10.260.40">
    <property type="entry name" value="lambda repressor-like DNA-binding domains"/>
    <property type="match status" value="1"/>
</dbReference>
<dbReference type="RefSeq" id="WP_134826110.1">
    <property type="nucleotide sequence ID" value="NZ_SPDQ01000011.1"/>
</dbReference>